<gene>
    <name evidence="3" type="ORF">OH76DRAFT_1491163</name>
</gene>
<dbReference type="GO" id="GO:0004672">
    <property type="term" value="F:protein kinase activity"/>
    <property type="evidence" value="ECO:0007669"/>
    <property type="project" value="InterPro"/>
</dbReference>
<sequence>MTESPPDWLVHHPALAARAISLASPWWQAPRVWRTVEDVEGNWDAPCYVVKVLVPGSVEAPVHELLASDGLAHAHIIPAEVVRDERSDFLLMPALLDPFAIPRQWDTEEVLDFCHQVLQGIEDLHAVKIAHLDIHEGNVLMATSYEATKHANTKAGTIYLIDFGSSRVLARGPGEQEPIELPPSAVPKFAGRPVFDPYAWDMYCVGVLFTSILEVSNPIPEQLLGSNPDLPGSTTDNDRPELAAPHARDICRLDHRQ</sequence>
<accession>A0A371CGM8</accession>
<dbReference type="STRING" id="139420.A0A371CGM8"/>
<dbReference type="Pfam" id="PF00069">
    <property type="entry name" value="Pkinase"/>
    <property type="match status" value="1"/>
</dbReference>
<dbReference type="SUPFAM" id="SSF56112">
    <property type="entry name" value="Protein kinase-like (PK-like)"/>
    <property type="match status" value="1"/>
</dbReference>
<dbReference type="Proteomes" id="UP000256964">
    <property type="component" value="Unassembled WGS sequence"/>
</dbReference>
<feature type="compositionally biased region" description="Basic and acidic residues" evidence="1">
    <location>
        <begin position="236"/>
        <end position="248"/>
    </location>
</feature>
<keyword evidence="4" id="KW-1185">Reference proteome</keyword>
<feature type="region of interest" description="Disordered" evidence="1">
    <location>
        <begin position="224"/>
        <end position="248"/>
    </location>
</feature>
<dbReference type="AlphaFoldDB" id="A0A371CGM8"/>
<dbReference type="EMBL" id="KZ857880">
    <property type="protein sequence ID" value="RDX39435.1"/>
    <property type="molecule type" value="Genomic_DNA"/>
</dbReference>
<dbReference type="Gene3D" id="1.10.510.10">
    <property type="entry name" value="Transferase(Phosphotransferase) domain 1"/>
    <property type="match status" value="1"/>
</dbReference>
<dbReference type="GO" id="GO:0005524">
    <property type="term" value="F:ATP binding"/>
    <property type="evidence" value="ECO:0007669"/>
    <property type="project" value="InterPro"/>
</dbReference>
<evidence type="ECO:0000313" key="4">
    <source>
        <dbReference type="Proteomes" id="UP000256964"/>
    </source>
</evidence>
<feature type="domain" description="Protein kinase" evidence="2">
    <location>
        <begin position="1"/>
        <end position="257"/>
    </location>
</feature>
<proteinExistence type="predicted"/>
<evidence type="ECO:0000259" key="2">
    <source>
        <dbReference type="PROSITE" id="PS50011"/>
    </source>
</evidence>
<protein>
    <recommendedName>
        <fullName evidence="2">Protein kinase domain-containing protein</fullName>
    </recommendedName>
</protein>
<dbReference type="OrthoDB" id="2731950at2759"/>
<dbReference type="InterPro" id="IPR011009">
    <property type="entry name" value="Kinase-like_dom_sf"/>
</dbReference>
<evidence type="ECO:0000256" key="1">
    <source>
        <dbReference type="SAM" id="MobiDB-lite"/>
    </source>
</evidence>
<organism evidence="3 4">
    <name type="scientific">Lentinus brumalis</name>
    <dbReference type="NCBI Taxonomy" id="2498619"/>
    <lineage>
        <taxon>Eukaryota</taxon>
        <taxon>Fungi</taxon>
        <taxon>Dikarya</taxon>
        <taxon>Basidiomycota</taxon>
        <taxon>Agaricomycotina</taxon>
        <taxon>Agaricomycetes</taxon>
        <taxon>Polyporales</taxon>
        <taxon>Polyporaceae</taxon>
        <taxon>Lentinus</taxon>
    </lineage>
</organism>
<reference evidence="3 4" key="1">
    <citation type="journal article" date="2018" name="Biotechnol. Biofuels">
        <title>Integrative visual omics of the white-rot fungus Polyporus brumalis exposes the biotechnological potential of its oxidative enzymes for delignifying raw plant biomass.</title>
        <authorList>
            <person name="Miyauchi S."/>
            <person name="Rancon A."/>
            <person name="Drula E."/>
            <person name="Hage H."/>
            <person name="Chaduli D."/>
            <person name="Favel A."/>
            <person name="Grisel S."/>
            <person name="Henrissat B."/>
            <person name="Herpoel-Gimbert I."/>
            <person name="Ruiz-Duenas F.J."/>
            <person name="Chevret D."/>
            <person name="Hainaut M."/>
            <person name="Lin J."/>
            <person name="Wang M."/>
            <person name="Pangilinan J."/>
            <person name="Lipzen A."/>
            <person name="Lesage-Meessen L."/>
            <person name="Navarro D."/>
            <person name="Riley R."/>
            <person name="Grigoriev I.V."/>
            <person name="Zhou S."/>
            <person name="Raouche S."/>
            <person name="Rosso M.N."/>
        </authorList>
    </citation>
    <scope>NUCLEOTIDE SEQUENCE [LARGE SCALE GENOMIC DNA]</scope>
    <source>
        <strain evidence="3 4">BRFM 1820</strain>
    </source>
</reference>
<dbReference type="PROSITE" id="PS50011">
    <property type="entry name" value="PROTEIN_KINASE_DOM"/>
    <property type="match status" value="1"/>
</dbReference>
<name>A0A371CGM8_9APHY</name>
<dbReference type="InterPro" id="IPR000719">
    <property type="entry name" value="Prot_kinase_dom"/>
</dbReference>
<evidence type="ECO:0000313" key="3">
    <source>
        <dbReference type="EMBL" id="RDX39435.1"/>
    </source>
</evidence>